<dbReference type="SUPFAM" id="SSF52980">
    <property type="entry name" value="Restriction endonuclease-like"/>
    <property type="match status" value="1"/>
</dbReference>
<dbReference type="EMBL" id="LT934425">
    <property type="protein sequence ID" value="SOH06004.1"/>
    <property type="molecule type" value="Genomic_DNA"/>
</dbReference>
<dbReference type="Proteomes" id="UP000221734">
    <property type="component" value="Chromosome Kuenenia_stuttgartiensis_MBR1"/>
</dbReference>
<dbReference type="GO" id="GO:0009307">
    <property type="term" value="P:DNA restriction-modification system"/>
    <property type="evidence" value="ECO:0007669"/>
    <property type="project" value="InterPro"/>
</dbReference>
<feature type="transmembrane region" description="Helical" evidence="1">
    <location>
        <begin position="12"/>
        <end position="35"/>
    </location>
</feature>
<accession>Q1Q3R8</accession>
<dbReference type="InterPro" id="IPR011856">
    <property type="entry name" value="tRNA_endonuc-like_dom_sf"/>
</dbReference>
<gene>
    <name evidence="5" type="ORF">KsCSTR_23890</name>
    <name evidence="6" type="ORF">KSMBR1_3531</name>
    <name evidence="4" type="ORF">kuste3898</name>
</gene>
<dbReference type="PANTHER" id="PTHR30015:SF7">
    <property type="entry name" value="TYPE IV METHYL-DIRECTED RESTRICTION ENZYME ECOKMRR"/>
    <property type="match status" value="1"/>
</dbReference>
<reference evidence="7" key="4">
    <citation type="submission" date="2017-10" db="EMBL/GenBank/DDBJ databases">
        <authorList>
            <person name="Frank J."/>
        </authorList>
    </citation>
    <scope>NUCLEOTIDE SEQUENCE [LARGE SCALE GENOMIC DNA]</scope>
</reference>
<dbReference type="InterPro" id="IPR052906">
    <property type="entry name" value="Type_IV_Methyl-Rstrct_Enzyme"/>
</dbReference>
<dbReference type="PANTHER" id="PTHR30015">
    <property type="entry name" value="MRR RESTRICTION SYSTEM PROTEIN"/>
    <property type="match status" value="1"/>
</dbReference>
<evidence type="ECO:0000259" key="3">
    <source>
        <dbReference type="Pfam" id="PF04471"/>
    </source>
</evidence>
<dbReference type="Proteomes" id="UP000501926">
    <property type="component" value="Chromosome"/>
</dbReference>
<dbReference type="OrthoDB" id="9813328at2"/>
<evidence type="ECO:0000313" key="4">
    <source>
        <dbReference type="EMBL" id="CAJ74661.1"/>
    </source>
</evidence>
<organism evidence="4">
    <name type="scientific">Kuenenia stuttgartiensis</name>
    <dbReference type="NCBI Taxonomy" id="174633"/>
    <lineage>
        <taxon>Bacteria</taxon>
        <taxon>Pseudomonadati</taxon>
        <taxon>Planctomycetota</taxon>
        <taxon>Candidatus Brocadiia</taxon>
        <taxon>Candidatus Brocadiales</taxon>
        <taxon>Candidatus Brocadiaceae</taxon>
        <taxon>Candidatus Kuenenia</taxon>
    </lineage>
</organism>
<evidence type="ECO:0000256" key="1">
    <source>
        <dbReference type="SAM" id="Phobius"/>
    </source>
</evidence>
<dbReference type="EMBL" id="CP049055">
    <property type="protein sequence ID" value="QII11768.1"/>
    <property type="molecule type" value="Genomic_DNA"/>
</dbReference>
<dbReference type="KEGG" id="kst:KSMBR1_3531"/>
<keyword evidence="1" id="KW-0472">Membrane</keyword>
<dbReference type="RefSeq" id="WP_099326524.1">
    <property type="nucleotide sequence ID" value="NZ_CP049055.1"/>
</dbReference>
<reference evidence="4" key="1">
    <citation type="journal article" date="2006" name="Nature">
        <title>Deciphering the evolution and metabolism of an anammox bacterium from a community genome.</title>
        <authorList>
            <person name="Strous M."/>
            <person name="Pelletier E."/>
            <person name="Mangenot S."/>
            <person name="Rattei T."/>
            <person name="Lehner A."/>
            <person name="Taylor M.W."/>
            <person name="Horn M."/>
            <person name="Daims H."/>
            <person name="Bartol-Mavel D."/>
            <person name="Wincker P."/>
            <person name="Barbe V."/>
            <person name="Fonknechten N."/>
            <person name="Vallenet D."/>
            <person name="Segurens B."/>
            <person name="Schenowitz-Truong C."/>
            <person name="Medigue C."/>
            <person name="Collingro A."/>
            <person name="Snel B."/>
            <person name="Dutilh B.E."/>
            <person name="OpDenCamp H.J.M."/>
            <person name="vanDerDrift C."/>
            <person name="Cirpus I."/>
            <person name="vanDePas-Schoonen K.T."/>
            <person name="Harhangi H.R."/>
            <person name="vanNiftrik L."/>
            <person name="Schmid M."/>
            <person name="Keltjens J."/>
            <person name="vanDeVossenberg J."/>
            <person name="Kartal B."/>
            <person name="Meier H."/>
            <person name="Frishman D."/>
            <person name="Huynen M.A."/>
            <person name="Mewes H."/>
            <person name="Weissenbach J."/>
            <person name="Jetten M.S.M."/>
            <person name="Wagner M."/>
            <person name="LePaslier D."/>
        </authorList>
    </citation>
    <scope>NUCLEOTIDE SEQUENCE</scope>
</reference>
<keyword evidence="1" id="KW-0812">Transmembrane</keyword>
<dbReference type="InterPro" id="IPR013498">
    <property type="entry name" value="Topo_IA_Znf"/>
</dbReference>
<reference evidence="4" key="2">
    <citation type="submission" date="2006-01" db="EMBL/GenBank/DDBJ databases">
        <authorList>
            <person name="Genoscope"/>
        </authorList>
    </citation>
    <scope>NUCLEOTIDE SEQUENCE</scope>
</reference>
<dbReference type="REBASE" id="393484">
    <property type="entry name" value="KstCSTR1MrrP"/>
</dbReference>
<feature type="domain" description="DNA topoisomerase type IA zn finger" evidence="2">
    <location>
        <begin position="223"/>
        <end position="260"/>
    </location>
</feature>
<name>Q1Q3R8_KUEST</name>
<dbReference type="EMBL" id="CT573071">
    <property type="protein sequence ID" value="CAJ74661.1"/>
    <property type="molecule type" value="Genomic_DNA"/>
</dbReference>
<reference evidence="6" key="3">
    <citation type="submission" date="2017-10" db="EMBL/GenBank/DDBJ databases">
        <authorList>
            <person name="Banno H."/>
            <person name="Chua N.-H."/>
        </authorList>
    </citation>
    <scope>NUCLEOTIDE SEQUENCE [LARGE SCALE GENOMIC DNA]</scope>
    <source>
        <strain evidence="6">Kuenenia_mbr1_ru-nijmegen</strain>
    </source>
</reference>
<dbReference type="InterPro" id="IPR011335">
    <property type="entry name" value="Restrct_endonuc-II-like"/>
</dbReference>
<dbReference type="SUPFAM" id="SSF57783">
    <property type="entry name" value="Zinc beta-ribbon"/>
    <property type="match status" value="1"/>
</dbReference>
<dbReference type="GO" id="GO:0003677">
    <property type="term" value="F:DNA binding"/>
    <property type="evidence" value="ECO:0007669"/>
    <property type="project" value="InterPro"/>
</dbReference>
<dbReference type="Gene3D" id="3.40.1350.10">
    <property type="match status" value="1"/>
</dbReference>
<feature type="domain" description="Restriction endonuclease type IV Mrr" evidence="3">
    <location>
        <begin position="90"/>
        <end position="201"/>
    </location>
</feature>
<dbReference type="GO" id="GO:0015666">
    <property type="term" value="F:restriction endodeoxyribonuclease activity"/>
    <property type="evidence" value="ECO:0007669"/>
    <property type="project" value="TreeGrafter"/>
</dbReference>
<feature type="transmembrane region" description="Helical" evidence="1">
    <location>
        <begin position="55"/>
        <end position="73"/>
    </location>
</feature>
<evidence type="ECO:0000259" key="2">
    <source>
        <dbReference type="Pfam" id="PF01396"/>
    </source>
</evidence>
<dbReference type="Pfam" id="PF01396">
    <property type="entry name" value="Zn_ribbon_Top1"/>
    <property type="match status" value="1"/>
</dbReference>
<evidence type="ECO:0000313" key="7">
    <source>
        <dbReference type="Proteomes" id="UP000221734"/>
    </source>
</evidence>
<dbReference type="GO" id="GO:0003916">
    <property type="term" value="F:DNA topoisomerase activity"/>
    <property type="evidence" value="ECO:0007669"/>
    <property type="project" value="InterPro"/>
</dbReference>
<dbReference type="Gene3D" id="3.30.65.10">
    <property type="entry name" value="Bacterial Topoisomerase I, domain 1"/>
    <property type="match status" value="1"/>
</dbReference>
<dbReference type="REBASE" id="223193">
    <property type="entry name" value="KstMBR1Mrr2P"/>
</dbReference>
<sequence>MAKRNESILKLLTQVPWWISVVLSATAFFVLKFIVPAINFQSWVLKGVAGAAPTIAYFVAIIFLVHAPISYFNSSRKRKLLDKQKDIDSIKSLSWKQFEELIAEAYRRKGYSVVENYDIGPDGGIDLVLKKDGNMFLVQCKQWRSYKVDVRVVREMYGVMTAKHAAGVIIVTSGLFTQEAKNFAVDKPIYLVEGSQVVNLIRSVQTKLTYSPDEINKPRTTANLCPVCGGELVMRVAQHGKNAGNKFWGCSNFPKCKFSKAYTG</sequence>
<dbReference type="AlphaFoldDB" id="Q1Q3R8"/>
<dbReference type="GO" id="GO:0005694">
    <property type="term" value="C:chromosome"/>
    <property type="evidence" value="ECO:0007669"/>
    <property type="project" value="InterPro"/>
</dbReference>
<evidence type="ECO:0000313" key="6">
    <source>
        <dbReference type="EMBL" id="SOH06004.1"/>
    </source>
</evidence>
<evidence type="ECO:0000313" key="5">
    <source>
        <dbReference type="EMBL" id="QII11768.1"/>
    </source>
</evidence>
<keyword evidence="1" id="KW-1133">Transmembrane helix</keyword>
<dbReference type="InterPro" id="IPR007560">
    <property type="entry name" value="Restrct_endonuc_IV_Mrr"/>
</dbReference>
<dbReference type="REBASE" id="25166">
    <property type="entry name" value="KstMrr3P"/>
</dbReference>
<protein>
    <submittedName>
        <fullName evidence="4">Uncharacterized protein</fullName>
    </submittedName>
</protein>
<dbReference type="Pfam" id="PF04471">
    <property type="entry name" value="Mrr_cat"/>
    <property type="match status" value="1"/>
</dbReference>
<proteinExistence type="predicted"/>
<evidence type="ECO:0000313" key="8">
    <source>
        <dbReference type="Proteomes" id="UP000501926"/>
    </source>
</evidence>
<reference evidence="5 8" key="5">
    <citation type="submission" date="2020-02" db="EMBL/GenBank/DDBJ databases">
        <title>Newly sequenced genome of strain CSTR1 showed variability in Candidatus Kuenenia stuttgartiensis genomes.</title>
        <authorList>
            <person name="Ding C."/>
            <person name="Adrian L."/>
        </authorList>
    </citation>
    <scope>NUCLEOTIDE SEQUENCE [LARGE SCALE GENOMIC DNA]</scope>
    <source>
        <strain evidence="5 8">CSTR1</strain>
    </source>
</reference>
<dbReference type="GO" id="GO:0006265">
    <property type="term" value="P:DNA topological change"/>
    <property type="evidence" value="ECO:0007669"/>
    <property type="project" value="InterPro"/>
</dbReference>
<keyword evidence="7" id="KW-1185">Reference proteome</keyword>